<dbReference type="Proteomes" id="UP001597492">
    <property type="component" value="Unassembled WGS sequence"/>
</dbReference>
<keyword evidence="1 2" id="KW-0418">Kinase</keyword>
<dbReference type="PANTHER" id="PTHR12149:SF8">
    <property type="entry name" value="PROTEIN-RIBULOSAMINE 3-KINASE"/>
    <property type="match status" value="1"/>
</dbReference>
<dbReference type="Gene3D" id="3.30.200.20">
    <property type="entry name" value="Phosphorylase Kinase, domain 1"/>
    <property type="match status" value="1"/>
</dbReference>
<dbReference type="GO" id="GO:0016301">
    <property type="term" value="F:kinase activity"/>
    <property type="evidence" value="ECO:0007669"/>
    <property type="project" value="UniProtKB-KW"/>
</dbReference>
<reference evidence="3" key="1">
    <citation type="journal article" date="2019" name="Int. J. Syst. Evol. Microbiol.">
        <title>The Global Catalogue of Microorganisms (GCM) 10K type strain sequencing project: providing services to taxonomists for standard genome sequencing and annotation.</title>
        <authorList>
            <consortium name="The Broad Institute Genomics Platform"/>
            <consortium name="The Broad Institute Genome Sequencing Center for Infectious Disease"/>
            <person name="Wu L."/>
            <person name="Ma J."/>
        </authorList>
    </citation>
    <scope>NUCLEOTIDE SEQUENCE [LARGE SCALE GENOMIC DNA]</scope>
    <source>
        <strain evidence="3">TISTR 1514</strain>
    </source>
</reference>
<comment type="similarity">
    <text evidence="1">Belongs to the fructosamine kinase family.</text>
</comment>
<dbReference type="InterPro" id="IPR011009">
    <property type="entry name" value="Kinase-like_dom_sf"/>
</dbReference>
<dbReference type="Gene3D" id="1.10.510.10">
    <property type="entry name" value="Transferase(Phosphotransferase) domain 1"/>
    <property type="match status" value="1"/>
</dbReference>
<name>A0ABW5UWF3_9MICO</name>
<dbReference type="EMBL" id="JBHUNE010000003">
    <property type="protein sequence ID" value="MFD2757754.1"/>
    <property type="molecule type" value="Genomic_DNA"/>
</dbReference>
<protein>
    <submittedName>
        <fullName evidence="2">Fructosamine kinase family protein</fullName>
    </submittedName>
</protein>
<keyword evidence="1" id="KW-0808">Transferase</keyword>
<sequence length="264" mass="28697">MRTFTKTSGNLLGEAAGLRWLAEAEPHGGAAVARIRSVDEHRLVLDYVESAPPTVDRARRFGAALAQTHAAGAEWWGCAAPGWEGGDAFGQSRTPIVRDRDRAPESWGAFYGELRIRVFAERLRDRGAIDADEFAVFDQLAERLCAGEFDVPQPSLVRDAGFDVARCHGDMWSGNVLYDAGPTGATLIDPFAQGGHAETDLGTLAVFGFSHLDEVYRGYDAASPLADGWAERIDLHRLGIVIMHAHIFGGGYVGEALRLAKRYD</sequence>
<dbReference type="Pfam" id="PF03881">
    <property type="entry name" value="Fructosamin_kin"/>
    <property type="match status" value="1"/>
</dbReference>
<proteinExistence type="inferred from homology"/>
<dbReference type="PANTHER" id="PTHR12149">
    <property type="entry name" value="FRUCTOSAMINE 3 KINASE-RELATED PROTEIN"/>
    <property type="match status" value="1"/>
</dbReference>
<evidence type="ECO:0000313" key="2">
    <source>
        <dbReference type="EMBL" id="MFD2757754.1"/>
    </source>
</evidence>
<dbReference type="RefSeq" id="WP_019618255.1">
    <property type="nucleotide sequence ID" value="NZ_JBHUNE010000003.1"/>
</dbReference>
<dbReference type="SUPFAM" id="SSF56112">
    <property type="entry name" value="Protein kinase-like (PK-like)"/>
    <property type="match status" value="1"/>
</dbReference>
<keyword evidence="3" id="KW-1185">Reference proteome</keyword>
<dbReference type="Gene3D" id="1.20.1270.240">
    <property type="match status" value="1"/>
</dbReference>
<comment type="caution">
    <text evidence="2">The sequence shown here is derived from an EMBL/GenBank/DDBJ whole genome shotgun (WGS) entry which is preliminary data.</text>
</comment>
<accession>A0ABW5UWF3</accession>
<dbReference type="InterPro" id="IPR016477">
    <property type="entry name" value="Fructo-/Ketosamine-3-kinase"/>
</dbReference>
<evidence type="ECO:0000256" key="1">
    <source>
        <dbReference type="PIRNR" id="PIRNR006221"/>
    </source>
</evidence>
<gene>
    <name evidence="2" type="ORF">ACFSW7_05105</name>
</gene>
<dbReference type="PIRSF" id="PIRSF006221">
    <property type="entry name" value="Ketosamine-3-kinase"/>
    <property type="match status" value="1"/>
</dbReference>
<evidence type="ECO:0000313" key="3">
    <source>
        <dbReference type="Proteomes" id="UP001597492"/>
    </source>
</evidence>
<organism evidence="2 3">
    <name type="scientific">Gulosibacter faecalis</name>
    <dbReference type="NCBI Taxonomy" id="272240"/>
    <lineage>
        <taxon>Bacteria</taxon>
        <taxon>Bacillati</taxon>
        <taxon>Actinomycetota</taxon>
        <taxon>Actinomycetes</taxon>
        <taxon>Micrococcales</taxon>
        <taxon>Microbacteriaceae</taxon>
        <taxon>Gulosibacter</taxon>
    </lineage>
</organism>